<dbReference type="Proteomes" id="UP000669179">
    <property type="component" value="Unassembled WGS sequence"/>
</dbReference>
<name>A0A939PMG4_9ACTN</name>
<evidence type="ECO:0000313" key="1">
    <source>
        <dbReference type="EMBL" id="MBO2452594.1"/>
    </source>
</evidence>
<dbReference type="EMBL" id="JAGEOJ010000016">
    <property type="protein sequence ID" value="MBO2452594.1"/>
    <property type="molecule type" value="Genomic_DNA"/>
</dbReference>
<dbReference type="Pfam" id="PF22742">
    <property type="entry name" value="PspAB"/>
    <property type="match status" value="1"/>
</dbReference>
<protein>
    <submittedName>
        <fullName evidence="1">Uncharacterized protein</fullName>
    </submittedName>
</protein>
<reference evidence="1" key="1">
    <citation type="submission" date="2021-03" db="EMBL/GenBank/DDBJ databases">
        <authorList>
            <person name="Kanchanasin P."/>
            <person name="Saeng-In P."/>
            <person name="Phongsopitanun W."/>
            <person name="Yuki M."/>
            <person name="Kudo T."/>
            <person name="Ohkuma M."/>
            <person name="Tanasupawat S."/>
        </authorList>
    </citation>
    <scope>NUCLEOTIDE SEQUENCE</scope>
    <source>
        <strain evidence="1">GKU 128</strain>
    </source>
</reference>
<dbReference type="AlphaFoldDB" id="A0A939PMG4"/>
<gene>
    <name evidence="1" type="ORF">J4573_36265</name>
</gene>
<dbReference type="InterPro" id="IPR054383">
    <property type="entry name" value="PspAB-like"/>
</dbReference>
<evidence type="ECO:0000313" key="2">
    <source>
        <dbReference type="Proteomes" id="UP000669179"/>
    </source>
</evidence>
<sequence length="189" mass="20202">MGFLDTLLGRSKPVKPDLDRLFGLSTAALTLEAGAGFTPTGLGSVCFRAAEGGAFAQIQKDVQELLDSDDGPDVELSTDSYGYTWLLVKKDPSDVVGLVTDLHAVNATLEANGFGPHLLCSLVGFKGPEGQRLALVYLYKRGTFYPFAPQPGDKRDNALEIQARGAVGADLPFEEDLGRWFPVWGAPGL</sequence>
<organism evidence="1 2">
    <name type="scientific">Actinomadura barringtoniae</name>
    <dbReference type="NCBI Taxonomy" id="1427535"/>
    <lineage>
        <taxon>Bacteria</taxon>
        <taxon>Bacillati</taxon>
        <taxon>Actinomycetota</taxon>
        <taxon>Actinomycetes</taxon>
        <taxon>Streptosporangiales</taxon>
        <taxon>Thermomonosporaceae</taxon>
        <taxon>Actinomadura</taxon>
    </lineage>
</organism>
<accession>A0A939PMG4</accession>
<proteinExistence type="predicted"/>
<dbReference type="RefSeq" id="WP_208260598.1">
    <property type="nucleotide sequence ID" value="NZ_JAGEOJ010000016.1"/>
</dbReference>
<comment type="caution">
    <text evidence="1">The sequence shown here is derived from an EMBL/GenBank/DDBJ whole genome shotgun (WGS) entry which is preliminary data.</text>
</comment>
<keyword evidence="2" id="KW-1185">Reference proteome</keyword>